<dbReference type="InterPro" id="IPR036056">
    <property type="entry name" value="Fibrinogen-like_C"/>
</dbReference>
<feature type="non-terminal residue" evidence="6">
    <location>
        <position position="1538"/>
    </location>
</feature>
<protein>
    <recommendedName>
        <fullName evidence="8">Sushi domain-containing protein</fullName>
    </recommendedName>
</protein>
<dbReference type="SMART" id="SM00032">
    <property type="entry name" value="CCP"/>
    <property type="match status" value="4"/>
</dbReference>
<evidence type="ECO:0000256" key="3">
    <source>
        <dbReference type="SAM" id="MobiDB-lite"/>
    </source>
</evidence>
<dbReference type="PROSITE" id="PS51406">
    <property type="entry name" value="FIBRINOGEN_C_2"/>
    <property type="match status" value="1"/>
</dbReference>
<comment type="caution">
    <text evidence="2">Lacks conserved residue(s) required for the propagation of feature annotation.</text>
</comment>
<feature type="domain" description="Fibrinogen C-terminal" evidence="5">
    <location>
        <begin position="290"/>
        <end position="514"/>
    </location>
</feature>
<feature type="compositionally biased region" description="Polar residues" evidence="3">
    <location>
        <begin position="1519"/>
        <end position="1538"/>
    </location>
</feature>
<name>A0A553PLJ0_TIGCA</name>
<sequence length="1538" mass="169472">MPVCMKAKFCPIPPTIPDGVELRRKFNFIYTIDSDLHWTGSSINPSATGVINAFDGEIHRSHFFHSQTQTDAQLRIEFKRFLLIHDVHMIRPDLTPFTNVMVKGLLGERPCGLIATASTVTVTLECDEPFIDKGLIIYRTDSAHALLISEVRVEAEGTFKPDDTVFLESNLIPKTASASSGNNPNGIFDGIPFATDLEANPWWKVDLERYTLITTVHLEVEEFKLMALNVLTPSPKLCKNINSEADLVTPCSSILEGTGLQIRGTDPDPMSLRLLRVQIGTVPLSFDREFSQRDMPTDCAESYASGGFLTPGEELHSFGLGSTIASTKSVFCDRGWNVILRRGQFGNPIDYFNQNMDKYKVGFGDKNKEFWLGLDYLYHITNARDYRLKIELWDKDLNYRQANYGRFKILNNVTYNLEVEDFSSPSHAFVPDALGTANGMKFTTMDVDNDEDTTENCANIFEGPGWFKRCGDANLFGPNYNTKTAESQKAMFWRYFQGPTNSLSKIVMSITSSMTEPVAGTTASEAVSTEVASDITLEYHCINPEQSFVALKEFSFTPLTKVAITCSEEGVWTREPAYPVPCEDTFCSTPPEAPVGSSLKLYQYQGFPIVKDAAKYQFICEDGKIMTPYSGSGSLSIFEVPCPFTAATLCPALNPPPASPQQGHVNLTDNGIKFGPCFGRSTNTPVALPSCPAIKVFVEDQEILASGQIKSKVDLMITASSSDLNSKITFSHELQSSSLIDITNGATLEDSTNLRTKVLHLVNLEPGLTEKHSVVFQYNQVPGLDLCVYDAICSDSQTELSTNSSLTNSLDVTAGKLGTKAMVRYSCGSATEFQKNSATEKFINLECLMDGNWNDSIILPPCVSKVCEDPPAKVEGGEMEVLSTGFRYGITCIGANGVKEIIPGQNTCNSPTIMLSKTFFYSNGMGEQMERRVYTVHVKTPSTVPKITSLLKFSIPPEHALEITGAVNTKLIPTKADTVFILQADLDISFAPNNSLSLIMDSKVGDSPSCLVEMQCSPCEEASDCQATIDNYHANLVKLVGGNIFKSSYQYKCPIGSKFASAGNTMAALNISCFWNQTWQPFASLPPCAPFGCANPILPSPDKNLNLTNYQSDQVVDFGFEAIFKCSDEFLFEEDRDLTDIRAVCNPNGTWTYPQWKQCVNPSTRYCPDPMASPSNGGSSDWDPSLSGKAAVGKQVTYTCSEAQDLRDSNDVVIPKFITTCQWNQTWVPEQTLTCNWNACIDPPVLPNMKASYLGKPVAFGADVVYTCESGFYFSDDKEKASISVKCLPDGSFDKSTLTFCVDTMYCLTEPPKAPIGGRRIWDGDIEFKAISTYTCGPNRVFLLDDNDGSTAKSLTSKCQWNTNWDRIELPLCIATACSKLPKPPASSNLEYLSSSQFKINTNPNEMFYNLTVPNSLPLPSHFGQESKLMLLARLKDKPGTNHHQFVIDEGDTFQIQIIFKPESFVFDIQLNEELSTEFQATAAISPITKLLIQGDFTISEMKFLTSATTTDAPSTTPCVNETDCNSDENNGSGKFDV</sequence>
<comment type="caution">
    <text evidence="6">The sequence shown here is derived from an EMBL/GenBank/DDBJ whole genome shotgun (WGS) entry which is preliminary data.</text>
</comment>
<dbReference type="InterPro" id="IPR050373">
    <property type="entry name" value="Fibrinogen_C-term_domain"/>
</dbReference>
<proteinExistence type="predicted"/>
<dbReference type="SMART" id="SM00186">
    <property type="entry name" value="FBG"/>
    <property type="match status" value="1"/>
</dbReference>
<dbReference type="Gene3D" id="2.10.70.10">
    <property type="entry name" value="Complement Module, domain 1"/>
    <property type="match status" value="1"/>
</dbReference>
<evidence type="ECO:0000313" key="6">
    <source>
        <dbReference type="EMBL" id="TRY78551.1"/>
    </source>
</evidence>
<dbReference type="Pfam" id="PF00084">
    <property type="entry name" value="Sushi"/>
    <property type="match status" value="1"/>
</dbReference>
<dbReference type="GO" id="GO:0005615">
    <property type="term" value="C:extracellular space"/>
    <property type="evidence" value="ECO:0007669"/>
    <property type="project" value="TreeGrafter"/>
</dbReference>
<dbReference type="EMBL" id="VCGU01000003">
    <property type="protein sequence ID" value="TRY78551.1"/>
    <property type="molecule type" value="Genomic_DNA"/>
</dbReference>
<dbReference type="InterPro" id="IPR000436">
    <property type="entry name" value="Sushi_SCR_CCP_dom"/>
</dbReference>
<accession>A0A553PLJ0</accession>
<gene>
    <name evidence="6" type="ORF">TCAL_07734</name>
</gene>
<keyword evidence="2" id="KW-0768">Sushi</keyword>
<dbReference type="SUPFAM" id="SSF56496">
    <property type="entry name" value="Fibrinogen C-terminal domain-like"/>
    <property type="match status" value="1"/>
</dbReference>
<dbReference type="Proteomes" id="UP000318571">
    <property type="component" value="Chromosome 11"/>
</dbReference>
<dbReference type="Pfam" id="PF00147">
    <property type="entry name" value="Fibrinogen_C"/>
    <property type="match status" value="1"/>
</dbReference>
<dbReference type="CDD" id="cd00033">
    <property type="entry name" value="CCP"/>
    <property type="match status" value="1"/>
</dbReference>
<dbReference type="STRING" id="6832.A0A553PLJ0"/>
<dbReference type="InterPro" id="IPR014716">
    <property type="entry name" value="Fibrinogen_a/b/g_C_1"/>
</dbReference>
<dbReference type="InterPro" id="IPR002181">
    <property type="entry name" value="Fibrinogen_a/b/g_C_dom"/>
</dbReference>
<feature type="region of interest" description="Disordered" evidence="3">
    <location>
        <begin position="1510"/>
        <end position="1538"/>
    </location>
</feature>
<evidence type="ECO:0000256" key="2">
    <source>
        <dbReference type="PROSITE-ProRule" id="PRU00302"/>
    </source>
</evidence>
<dbReference type="Gene3D" id="2.60.120.200">
    <property type="match status" value="1"/>
</dbReference>
<feature type="domain" description="Sushi" evidence="4">
    <location>
        <begin position="1238"/>
        <end position="1303"/>
    </location>
</feature>
<dbReference type="PROSITE" id="PS50923">
    <property type="entry name" value="SUSHI"/>
    <property type="match status" value="1"/>
</dbReference>
<dbReference type="InterPro" id="IPR035976">
    <property type="entry name" value="Sushi/SCR/CCP_sf"/>
</dbReference>
<dbReference type="Gene3D" id="3.90.215.10">
    <property type="entry name" value="Gamma Fibrinogen, chain A, domain 1"/>
    <property type="match status" value="1"/>
</dbReference>
<organism evidence="6 7">
    <name type="scientific">Tigriopus californicus</name>
    <name type="common">Marine copepod</name>
    <dbReference type="NCBI Taxonomy" id="6832"/>
    <lineage>
        <taxon>Eukaryota</taxon>
        <taxon>Metazoa</taxon>
        <taxon>Ecdysozoa</taxon>
        <taxon>Arthropoda</taxon>
        <taxon>Crustacea</taxon>
        <taxon>Multicrustacea</taxon>
        <taxon>Hexanauplia</taxon>
        <taxon>Copepoda</taxon>
        <taxon>Harpacticoida</taxon>
        <taxon>Harpacticidae</taxon>
        <taxon>Tigriopus</taxon>
    </lineage>
</organism>
<evidence type="ECO:0000259" key="4">
    <source>
        <dbReference type="PROSITE" id="PS50923"/>
    </source>
</evidence>
<evidence type="ECO:0000259" key="5">
    <source>
        <dbReference type="PROSITE" id="PS51406"/>
    </source>
</evidence>
<evidence type="ECO:0000313" key="7">
    <source>
        <dbReference type="Proteomes" id="UP000318571"/>
    </source>
</evidence>
<keyword evidence="7" id="KW-1185">Reference proteome</keyword>
<reference evidence="6 7" key="1">
    <citation type="journal article" date="2018" name="Nat. Ecol. Evol.">
        <title>Genomic signatures of mitonuclear coevolution across populations of Tigriopus californicus.</title>
        <authorList>
            <person name="Barreto F.S."/>
            <person name="Watson E.T."/>
            <person name="Lima T.G."/>
            <person name="Willett C.S."/>
            <person name="Edmands S."/>
            <person name="Li W."/>
            <person name="Burton R.S."/>
        </authorList>
    </citation>
    <scope>NUCLEOTIDE SEQUENCE [LARGE SCALE GENOMIC DNA]</scope>
    <source>
        <strain evidence="6 7">San Diego</strain>
    </source>
</reference>
<keyword evidence="1" id="KW-1015">Disulfide bond</keyword>
<evidence type="ECO:0008006" key="8">
    <source>
        <dbReference type="Google" id="ProtNLM"/>
    </source>
</evidence>
<dbReference type="SUPFAM" id="SSF57535">
    <property type="entry name" value="Complement control module/SCR domain"/>
    <property type="match status" value="1"/>
</dbReference>
<evidence type="ECO:0000256" key="1">
    <source>
        <dbReference type="ARBA" id="ARBA00023157"/>
    </source>
</evidence>
<dbReference type="PANTHER" id="PTHR19143">
    <property type="entry name" value="FIBRINOGEN/TENASCIN/ANGIOPOEITIN"/>
    <property type="match status" value="1"/>
</dbReference>